<keyword evidence="3" id="KW-1185">Reference proteome</keyword>
<comment type="caution">
    <text evidence="2">The sequence shown here is derived from an EMBL/GenBank/DDBJ whole genome shotgun (WGS) entry which is preliminary data.</text>
</comment>
<feature type="region of interest" description="Disordered" evidence="1">
    <location>
        <begin position="162"/>
        <end position="183"/>
    </location>
</feature>
<feature type="compositionally biased region" description="Basic and acidic residues" evidence="1">
    <location>
        <begin position="1"/>
        <end position="12"/>
    </location>
</feature>
<feature type="compositionally biased region" description="Polar residues" evidence="1">
    <location>
        <begin position="35"/>
        <end position="47"/>
    </location>
</feature>
<feature type="region of interest" description="Disordered" evidence="1">
    <location>
        <begin position="1"/>
        <end position="98"/>
    </location>
</feature>
<sequence length="237" mass="26306">MGATAPERHREVAVTPLQSDLTRATPRCRSRRNNKNAPGATSRSDPSGSLPKPGATLPQRRGEVARVFIPRSDQSQRPLQVAPEETTWERPLEATTGGRSRPIVYPNSFLLKGLLVISLYLSREEPYLSRKEPNELASLWSGPVTRSRLRAQEKSLQHLAKSVGLKSEEENQDKPGNLVSLSSKPSLSPFHSFRETSIVQQSASSLHGQPSSVPLQVIQEQKPYPGCTKWYQSHLKV</sequence>
<name>A0ABQ7BIM6_BRACR</name>
<dbReference type="Proteomes" id="UP000266723">
    <property type="component" value="Unassembled WGS sequence"/>
</dbReference>
<accession>A0ABQ7BIM6</accession>
<evidence type="ECO:0000313" key="2">
    <source>
        <dbReference type="EMBL" id="KAF3532031.1"/>
    </source>
</evidence>
<evidence type="ECO:0000256" key="1">
    <source>
        <dbReference type="SAM" id="MobiDB-lite"/>
    </source>
</evidence>
<protein>
    <submittedName>
        <fullName evidence="2">Uncharacterized protein</fullName>
    </submittedName>
</protein>
<dbReference type="EMBL" id="QGKV02001507">
    <property type="protein sequence ID" value="KAF3532031.1"/>
    <property type="molecule type" value="Genomic_DNA"/>
</dbReference>
<proteinExistence type="predicted"/>
<organism evidence="2 3">
    <name type="scientific">Brassica cretica</name>
    <name type="common">Mustard</name>
    <dbReference type="NCBI Taxonomy" id="69181"/>
    <lineage>
        <taxon>Eukaryota</taxon>
        <taxon>Viridiplantae</taxon>
        <taxon>Streptophyta</taxon>
        <taxon>Embryophyta</taxon>
        <taxon>Tracheophyta</taxon>
        <taxon>Spermatophyta</taxon>
        <taxon>Magnoliopsida</taxon>
        <taxon>eudicotyledons</taxon>
        <taxon>Gunneridae</taxon>
        <taxon>Pentapetalae</taxon>
        <taxon>rosids</taxon>
        <taxon>malvids</taxon>
        <taxon>Brassicales</taxon>
        <taxon>Brassicaceae</taxon>
        <taxon>Brassiceae</taxon>
        <taxon>Brassica</taxon>
    </lineage>
</organism>
<reference evidence="2 3" key="1">
    <citation type="journal article" date="2020" name="BMC Genomics">
        <title>Intraspecific diversification of the crop wild relative Brassica cretica Lam. using demographic model selection.</title>
        <authorList>
            <person name="Kioukis A."/>
            <person name="Michalopoulou V.A."/>
            <person name="Briers L."/>
            <person name="Pirintsos S."/>
            <person name="Studholme D.J."/>
            <person name="Pavlidis P."/>
            <person name="Sarris P.F."/>
        </authorList>
    </citation>
    <scope>NUCLEOTIDE SEQUENCE [LARGE SCALE GENOMIC DNA]</scope>
    <source>
        <strain evidence="3">cv. PFS-1207/04</strain>
    </source>
</reference>
<evidence type="ECO:0000313" key="3">
    <source>
        <dbReference type="Proteomes" id="UP000266723"/>
    </source>
</evidence>
<gene>
    <name evidence="2" type="ORF">DY000_02039628</name>
</gene>